<comment type="caution">
    <text evidence="1">The sequence shown here is derived from an EMBL/GenBank/DDBJ whole genome shotgun (WGS) entry which is preliminary data.</text>
</comment>
<accession>A0AA39PWP7</accession>
<gene>
    <name evidence="1" type="ORF">EDD18DRAFT_530548</name>
</gene>
<protein>
    <recommendedName>
        <fullName evidence="3">Nucleotidyltransferase family protein</fullName>
    </recommendedName>
</protein>
<organism evidence="1 2">
    <name type="scientific">Armillaria luteobubalina</name>
    <dbReference type="NCBI Taxonomy" id="153913"/>
    <lineage>
        <taxon>Eukaryota</taxon>
        <taxon>Fungi</taxon>
        <taxon>Dikarya</taxon>
        <taxon>Basidiomycota</taxon>
        <taxon>Agaricomycotina</taxon>
        <taxon>Agaricomycetes</taxon>
        <taxon>Agaricomycetidae</taxon>
        <taxon>Agaricales</taxon>
        <taxon>Marasmiineae</taxon>
        <taxon>Physalacriaceae</taxon>
        <taxon>Armillaria</taxon>
    </lineage>
</organism>
<dbReference type="AlphaFoldDB" id="A0AA39PWP7"/>
<dbReference type="Proteomes" id="UP001175228">
    <property type="component" value="Unassembled WGS sequence"/>
</dbReference>
<dbReference type="SUPFAM" id="SSF81301">
    <property type="entry name" value="Nucleotidyltransferase"/>
    <property type="match status" value="1"/>
</dbReference>
<dbReference type="EMBL" id="JAUEPU010000032">
    <property type="protein sequence ID" value="KAK0491957.1"/>
    <property type="molecule type" value="Genomic_DNA"/>
</dbReference>
<evidence type="ECO:0000313" key="2">
    <source>
        <dbReference type="Proteomes" id="UP001175228"/>
    </source>
</evidence>
<proteinExistence type="predicted"/>
<name>A0AA39PWP7_9AGAR</name>
<reference evidence="1" key="1">
    <citation type="submission" date="2023-06" db="EMBL/GenBank/DDBJ databases">
        <authorList>
            <consortium name="Lawrence Berkeley National Laboratory"/>
            <person name="Ahrendt S."/>
            <person name="Sahu N."/>
            <person name="Indic B."/>
            <person name="Wong-Bajracharya J."/>
            <person name="Merenyi Z."/>
            <person name="Ke H.-M."/>
            <person name="Monk M."/>
            <person name="Kocsube S."/>
            <person name="Drula E."/>
            <person name="Lipzen A."/>
            <person name="Balint B."/>
            <person name="Henrissat B."/>
            <person name="Andreopoulos B."/>
            <person name="Martin F.M."/>
            <person name="Harder C.B."/>
            <person name="Rigling D."/>
            <person name="Ford K.L."/>
            <person name="Foster G.D."/>
            <person name="Pangilinan J."/>
            <person name="Papanicolaou A."/>
            <person name="Barry K."/>
            <person name="LaButti K."/>
            <person name="Viragh M."/>
            <person name="Koriabine M."/>
            <person name="Yan M."/>
            <person name="Riley R."/>
            <person name="Champramary S."/>
            <person name="Plett K.L."/>
            <person name="Tsai I.J."/>
            <person name="Slot J."/>
            <person name="Sipos G."/>
            <person name="Plett J."/>
            <person name="Nagy L.G."/>
            <person name="Grigoriev I.V."/>
        </authorList>
    </citation>
    <scope>NUCLEOTIDE SEQUENCE</scope>
    <source>
        <strain evidence="1">HWK02</strain>
    </source>
</reference>
<keyword evidence="2" id="KW-1185">Reference proteome</keyword>
<sequence length="325" mass="36150">MLTSPNSRGLPKETKTYKNVVSALQLLSQHNVDVRAAFEDVAELDQLVCTYVKAHQALRPYSIAVGFDSVLPLIPWAGPSEVNVRTVCGPTPTVRIPAIGEKGSIVFQGALDATRVLQDSGYSCAIFGSAACYPYGNKRHPKDVDILVSSSADAEVVKARMVKRLPVHFSLVKAQTPGATYKILWYRYHHITGGRIVSRQTKVDIVMAGAMMLPFLSSKSAVTKESLPVVPLEVLLLHKLQGWHAHLTAPEPYKQRKQTADVVDIRRILKIVLQCLTGTERSWARVALSFFQDAFQHLTMDRVKLFCSAFPDCRDDWYQLGFEVI</sequence>
<dbReference type="Gene3D" id="3.30.460.40">
    <property type="match status" value="1"/>
</dbReference>
<evidence type="ECO:0000313" key="1">
    <source>
        <dbReference type="EMBL" id="KAK0491957.1"/>
    </source>
</evidence>
<dbReference type="InterPro" id="IPR043519">
    <property type="entry name" value="NT_sf"/>
</dbReference>
<evidence type="ECO:0008006" key="3">
    <source>
        <dbReference type="Google" id="ProtNLM"/>
    </source>
</evidence>